<dbReference type="STRING" id="1245769.A0A0C7MZ79"/>
<dbReference type="GO" id="GO:0000131">
    <property type="term" value="C:incipient cellular bud site"/>
    <property type="evidence" value="ECO:0007669"/>
    <property type="project" value="EnsemblFungi"/>
</dbReference>
<dbReference type="Proteomes" id="UP000054304">
    <property type="component" value="Unassembled WGS sequence"/>
</dbReference>
<evidence type="ECO:0000313" key="5">
    <source>
        <dbReference type="EMBL" id="CEP60910.1"/>
    </source>
</evidence>
<dbReference type="GO" id="GO:0007121">
    <property type="term" value="P:bipolar cellular bud site selection"/>
    <property type="evidence" value="ECO:0007669"/>
    <property type="project" value="EnsemblFungi"/>
</dbReference>
<feature type="compositionally biased region" description="Polar residues" evidence="2">
    <location>
        <begin position="1003"/>
        <end position="1014"/>
    </location>
</feature>
<dbReference type="PANTHER" id="PTHR10194:SF60">
    <property type="entry name" value="RAS GTPASE-ACTIVATING PROTEIN RASKOL"/>
    <property type="match status" value="1"/>
</dbReference>
<dbReference type="Pfam" id="PF00168">
    <property type="entry name" value="C2"/>
    <property type="match status" value="1"/>
</dbReference>
<dbReference type="InterPro" id="IPR023152">
    <property type="entry name" value="RasGAP_CS"/>
</dbReference>
<feature type="compositionally biased region" description="Polar residues" evidence="2">
    <location>
        <begin position="838"/>
        <end position="857"/>
    </location>
</feature>
<feature type="domain" description="C2" evidence="3">
    <location>
        <begin position="343"/>
        <end position="463"/>
    </location>
</feature>
<dbReference type="Pfam" id="PF00616">
    <property type="entry name" value="RasGAP"/>
    <property type="match status" value="1"/>
</dbReference>
<protein>
    <submittedName>
        <fullName evidence="5">LALA0S02e02476g1_1</fullName>
    </submittedName>
</protein>
<keyword evidence="1" id="KW-0343">GTPase activation</keyword>
<reference evidence="5 6" key="1">
    <citation type="submission" date="2014-12" db="EMBL/GenBank/DDBJ databases">
        <authorList>
            <person name="Neuveglise Cecile"/>
        </authorList>
    </citation>
    <scope>NUCLEOTIDE SEQUENCE [LARGE SCALE GENOMIC DNA]</scope>
    <source>
        <strain evidence="5 6">CBS 12615</strain>
    </source>
</reference>
<dbReference type="HOGENOM" id="CLU_002973_0_0_1"/>
<dbReference type="SMART" id="SM00323">
    <property type="entry name" value="RasGAP"/>
    <property type="match status" value="1"/>
</dbReference>
<dbReference type="SMART" id="SM00239">
    <property type="entry name" value="C2"/>
    <property type="match status" value="1"/>
</dbReference>
<feature type="region of interest" description="Disordered" evidence="2">
    <location>
        <begin position="1"/>
        <end position="32"/>
    </location>
</feature>
<proteinExistence type="predicted"/>
<feature type="compositionally biased region" description="Low complexity" evidence="2">
    <location>
        <begin position="1015"/>
        <end position="1024"/>
    </location>
</feature>
<dbReference type="InterPro" id="IPR001936">
    <property type="entry name" value="RasGAP_dom"/>
</dbReference>
<dbReference type="Gene3D" id="2.60.40.150">
    <property type="entry name" value="C2 domain"/>
    <property type="match status" value="1"/>
</dbReference>
<name>A0A0C7MZ79_9SACH</name>
<dbReference type="PANTHER" id="PTHR10194">
    <property type="entry name" value="RAS GTPASE-ACTIVATING PROTEINS"/>
    <property type="match status" value="1"/>
</dbReference>
<accession>A0A0C7MZ79</accession>
<dbReference type="EMBL" id="LN736361">
    <property type="protein sequence ID" value="CEP60910.1"/>
    <property type="molecule type" value="Genomic_DNA"/>
</dbReference>
<dbReference type="GO" id="GO:0007120">
    <property type="term" value="P:axial cellular bud site selection"/>
    <property type="evidence" value="ECO:0007669"/>
    <property type="project" value="EnsemblFungi"/>
</dbReference>
<dbReference type="SUPFAM" id="SSF48350">
    <property type="entry name" value="GTPase activation domain, GAP"/>
    <property type="match status" value="1"/>
</dbReference>
<dbReference type="InterPro" id="IPR039360">
    <property type="entry name" value="Ras_GTPase"/>
</dbReference>
<evidence type="ECO:0000259" key="3">
    <source>
        <dbReference type="PROSITE" id="PS50004"/>
    </source>
</evidence>
<dbReference type="GO" id="GO:0005096">
    <property type="term" value="F:GTPase activator activity"/>
    <property type="evidence" value="ECO:0007669"/>
    <property type="project" value="UniProtKB-KW"/>
</dbReference>
<feature type="compositionally biased region" description="Polar residues" evidence="2">
    <location>
        <begin position="1"/>
        <end position="10"/>
    </location>
</feature>
<dbReference type="OrthoDB" id="775356at2759"/>
<dbReference type="GO" id="GO:0005935">
    <property type="term" value="C:cellular bud neck"/>
    <property type="evidence" value="ECO:0007669"/>
    <property type="project" value="EnsemblFungi"/>
</dbReference>
<feature type="region of interest" description="Disordered" evidence="2">
    <location>
        <begin position="835"/>
        <end position="865"/>
    </location>
</feature>
<dbReference type="PROSITE" id="PS50004">
    <property type="entry name" value="C2"/>
    <property type="match status" value="1"/>
</dbReference>
<evidence type="ECO:0000313" key="6">
    <source>
        <dbReference type="Proteomes" id="UP000054304"/>
    </source>
</evidence>
<feature type="domain" description="Ras-GAP" evidence="4">
    <location>
        <begin position="525"/>
        <end position="740"/>
    </location>
</feature>
<dbReference type="InterPro" id="IPR008936">
    <property type="entry name" value="Rho_GTPase_activation_prot"/>
</dbReference>
<keyword evidence="6" id="KW-1185">Reference proteome</keyword>
<dbReference type="RefSeq" id="XP_022627148.1">
    <property type="nucleotide sequence ID" value="XM_022773642.1"/>
</dbReference>
<dbReference type="SUPFAM" id="SSF49562">
    <property type="entry name" value="C2 domain (Calcium/lipid-binding domain, CaLB)"/>
    <property type="match status" value="1"/>
</dbReference>
<feature type="region of interest" description="Disordered" evidence="2">
    <location>
        <begin position="993"/>
        <end position="1024"/>
    </location>
</feature>
<dbReference type="CDD" id="cd00030">
    <property type="entry name" value="C2"/>
    <property type="match status" value="1"/>
</dbReference>
<dbReference type="AlphaFoldDB" id="A0A0C7MZ79"/>
<dbReference type="PROSITE" id="PS00509">
    <property type="entry name" value="RAS_GTPASE_ACTIV_1"/>
    <property type="match status" value="1"/>
</dbReference>
<gene>
    <name evidence="5" type="ORF">LALA0_S02e02476g</name>
</gene>
<dbReference type="GO" id="GO:0031578">
    <property type="term" value="P:mitotic spindle orientation checkpoint signaling"/>
    <property type="evidence" value="ECO:0007669"/>
    <property type="project" value="EnsemblFungi"/>
</dbReference>
<evidence type="ECO:0000256" key="2">
    <source>
        <dbReference type="SAM" id="MobiDB-lite"/>
    </source>
</evidence>
<dbReference type="CDD" id="cd05137">
    <property type="entry name" value="RasGAP_CLA2_BUD2"/>
    <property type="match status" value="1"/>
</dbReference>
<dbReference type="GO" id="GO:0001403">
    <property type="term" value="P:invasive growth in response to glucose limitation"/>
    <property type="evidence" value="ECO:0007669"/>
    <property type="project" value="EnsemblFungi"/>
</dbReference>
<dbReference type="Gene3D" id="1.10.506.10">
    <property type="entry name" value="GTPase Activation - p120gap, domain 1"/>
    <property type="match status" value="1"/>
</dbReference>
<organism evidence="5 6">
    <name type="scientific">Lachancea lanzarotensis</name>
    <dbReference type="NCBI Taxonomy" id="1245769"/>
    <lineage>
        <taxon>Eukaryota</taxon>
        <taxon>Fungi</taxon>
        <taxon>Dikarya</taxon>
        <taxon>Ascomycota</taxon>
        <taxon>Saccharomycotina</taxon>
        <taxon>Saccharomycetes</taxon>
        <taxon>Saccharomycetales</taxon>
        <taxon>Saccharomycetaceae</taxon>
        <taxon>Lachancea</taxon>
    </lineage>
</organism>
<sequence>MGSPQLNISGPSPVLNGPHIDQWGSLRSEPSSGMNGIKRDLVNKIRINKGLFVGEVQWCSNLSLDDWKAHRLEINGSGGLCHAVSEENMADLSVSGTGLEYSNKPIIRHLQACKIRLLDNDQGIHPILRVETYYATTYMKVADRDTFFDLFAALVFWASLKDKGIFNKYVVIQPIVAKQHNPTPLLVCQFNVYTRIPRNKNVSLKTNIPVPPFPNRVSASEEFGWFSAMGKLSSDGRLDLLLQSDGSLLWSFDITELLRSEIQILDPCLLQNDTFLFLGVIPKLRDQLKMSPGGSFSVNSQRDKFNSFGIVLQFPLRIDLEDWLVALSTFAQIETVSLIGTDKSNELRISNRFKISILEADFSAINLTNFDNETKRENPPELYVEISVWDHCWARTSIVSDAGSPFWREEFDFNFSVKTSPVCIKVMLAVEGNRSYSAQDKVLGEIEITQEMINDGSLSAETRIPIFDVENKHFQLGTLCIKVASSLNAILPSVNFSRLESMLSRMSLTKMTDYLYDISIADYLKLEDLSMVLLDIFQTVDRTNDWFQALVDKEFNEIDTSILKNTTKNLSSSNIYSSLFRGNSILTKSMEKYFTRIGKEYLEKAIGGTIRKIVFSDMCLELDPNRIRADDSRKGNIIRGNYTRLLKLAEELWARIYKTSNDLPYGIKEQLKAVRKNIEIIYKDHEYKLIMNCVSGFLFLRFFCPVILNPKLFHIVENHPEEGPKRTLTLLAKILLNLSNLTLFGKKEPWMTEMNSFIAKNEAELIDYIDKVTDKKLDFTTKTLKLSSSVVRPKIPLNGTIRNELPTNPYLIDRYLRETELISVLSISRRHEEKQLEAPSTISMNRLSKDNPSSAPSPTIGPPNTKIGELEFEKLSHNNAEIFGDDLLKYLAIDSQGSPVEKKPTRLGAVIDLTKNLEQESLLLYHRLEHLTQVLSGYEHPNELILGKAEFALYLVDHLCLDGSLNVKLDLTGSYARYDKVDKLCSDSSAFTKMLSKPRSPPVSKNPSRSHTIRSSTKSGSLKSLSSFKKNTVDFDSKTDEKSGFKFLRLFRK</sequence>
<evidence type="ECO:0000259" key="4">
    <source>
        <dbReference type="PROSITE" id="PS50018"/>
    </source>
</evidence>
<dbReference type="InterPro" id="IPR000008">
    <property type="entry name" value="C2_dom"/>
</dbReference>
<evidence type="ECO:0000256" key="1">
    <source>
        <dbReference type="ARBA" id="ARBA00022468"/>
    </source>
</evidence>
<dbReference type="GeneID" id="34684321"/>
<dbReference type="InterPro" id="IPR035892">
    <property type="entry name" value="C2_domain_sf"/>
</dbReference>
<dbReference type="PROSITE" id="PS50018">
    <property type="entry name" value="RAS_GTPASE_ACTIV_2"/>
    <property type="match status" value="1"/>
</dbReference>